<gene>
    <name evidence="2" type="ORF">OVN521_LOCUS42616</name>
    <name evidence="1" type="ORF">WKI299_LOCUS32004</name>
</gene>
<organism evidence="1 3">
    <name type="scientific">Rotaria magnacalcarata</name>
    <dbReference type="NCBI Taxonomy" id="392030"/>
    <lineage>
        <taxon>Eukaryota</taxon>
        <taxon>Metazoa</taxon>
        <taxon>Spiralia</taxon>
        <taxon>Gnathifera</taxon>
        <taxon>Rotifera</taxon>
        <taxon>Eurotatoria</taxon>
        <taxon>Bdelloidea</taxon>
        <taxon>Philodinida</taxon>
        <taxon>Philodinidae</taxon>
        <taxon>Rotaria</taxon>
    </lineage>
</organism>
<dbReference type="EMBL" id="CAJNRF010014710">
    <property type="protein sequence ID" value="CAF2159817.1"/>
    <property type="molecule type" value="Genomic_DNA"/>
</dbReference>
<keyword evidence="4" id="KW-1185">Reference proteome</keyword>
<protein>
    <submittedName>
        <fullName evidence="1">Uncharacterized protein</fullName>
    </submittedName>
</protein>
<evidence type="ECO:0000313" key="4">
    <source>
        <dbReference type="Proteomes" id="UP000663866"/>
    </source>
</evidence>
<evidence type="ECO:0000313" key="2">
    <source>
        <dbReference type="EMBL" id="CAF4537774.1"/>
    </source>
</evidence>
<dbReference type="AlphaFoldDB" id="A0A816YIW3"/>
<evidence type="ECO:0000313" key="1">
    <source>
        <dbReference type="EMBL" id="CAF2159817.1"/>
    </source>
</evidence>
<dbReference type="Proteomes" id="UP000663866">
    <property type="component" value="Unassembled WGS sequence"/>
</dbReference>
<reference evidence="1" key="1">
    <citation type="submission" date="2021-02" db="EMBL/GenBank/DDBJ databases">
        <authorList>
            <person name="Nowell W R."/>
        </authorList>
    </citation>
    <scope>NUCLEOTIDE SEQUENCE</scope>
</reference>
<dbReference type="EMBL" id="CAJOBG010058923">
    <property type="protein sequence ID" value="CAF4537774.1"/>
    <property type="molecule type" value="Genomic_DNA"/>
</dbReference>
<accession>A0A816YIW3</accession>
<name>A0A816YIW3_9BILA</name>
<sequence length="161" mass="18663">MYPKNINDVILPFLSFAFGNHITSKAASTTTACEYILTIAGDRILNYLFDSIVDQLLDYKINSIKFDENSLWLTSWNAYLNYLLNIFKLNNAIQESQRVQINTCLLTRIEQLRIDSRIETRFIFKLFEQIGFPLAIETTTRFEYANKNFISCANASFTNQS</sequence>
<proteinExistence type="predicted"/>
<comment type="caution">
    <text evidence="1">The sequence shown here is derived from an EMBL/GenBank/DDBJ whole genome shotgun (WGS) entry which is preliminary data.</text>
</comment>
<dbReference type="Proteomes" id="UP000663856">
    <property type="component" value="Unassembled WGS sequence"/>
</dbReference>
<evidence type="ECO:0000313" key="3">
    <source>
        <dbReference type="Proteomes" id="UP000663856"/>
    </source>
</evidence>